<keyword evidence="2" id="KW-1185">Reference proteome</keyword>
<dbReference type="RefSeq" id="WP_342757869.1">
    <property type="nucleotide sequence ID" value="NZ_CP146256.1"/>
</dbReference>
<evidence type="ECO:0000313" key="2">
    <source>
        <dbReference type="Proteomes" id="UP001451571"/>
    </source>
</evidence>
<sequence>MKNRKKGTASAASTVMLALQLKEGKNDILFLDFFLNNKRMLFRIADENLARRIA</sequence>
<reference evidence="1 2" key="1">
    <citation type="submission" date="2024-02" db="EMBL/GenBank/DDBJ databases">
        <title>Bacterial strain from lacustrine sediment.</title>
        <authorList>
            <person name="Petit C."/>
            <person name="Fadhlaoui K."/>
        </authorList>
    </citation>
    <scope>NUCLEOTIDE SEQUENCE [LARGE SCALE GENOMIC DNA]</scope>
    <source>
        <strain evidence="1 2">IPX-CK</strain>
    </source>
</reference>
<gene>
    <name evidence="1" type="ORF">V6984_00440</name>
</gene>
<organism evidence="1 2">
    <name type="scientific">Kineothrix sedimenti</name>
    <dbReference type="NCBI Taxonomy" id="3123317"/>
    <lineage>
        <taxon>Bacteria</taxon>
        <taxon>Bacillati</taxon>
        <taxon>Bacillota</taxon>
        <taxon>Clostridia</taxon>
        <taxon>Lachnospirales</taxon>
        <taxon>Lachnospiraceae</taxon>
        <taxon>Kineothrix</taxon>
    </lineage>
</organism>
<name>A0ABZ3EWR8_9FIRM</name>
<dbReference type="EMBL" id="CP146256">
    <property type="protein sequence ID" value="XAH74275.1"/>
    <property type="molecule type" value="Genomic_DNA"/>
</dbReference>
<accession>A0ABZ3EWR8</accession>
<proteinExistence type="predicted"/>
<protein>
    <submittedName>
        <fullName evidence="1">Uncharacterized protein</fullName>
    </submittedName>
</protein>
<dbReference type="Proteomes" id="UP001451571">
    <property type="component" value="Chromosome"/>
</dbReference>
<evidence type="ECO:0000313" key="1">
    <source>
        <dbReference type="EMBL" id="XAH74275.1"/>
    </source>
</evidence>